<evidence type="ECO:0000259" key="1">
    <source>
        <dbReference type="Pfam" id="PF26551"/>
    </source>
</evidence>
<name>A0ABR5SHA6_9BACT</name>
<organism evidence="2 3">
    <name type="scientific">Candidatus Magnetominusculus xianensis</name>
    <dbReference type="NCBI Taxonomy" id="1748249"/>
    <lineage>
        <taxon>Bacteria</taxon>
        <taxon>Pseudomonadati</taxon>
        <taxon>Nitrospirota</taxon>
        <taxon>Nitrospiria</taxon>
        <taxon>Nitrospirales</taxon>
        <taxon>Nitrospiraceae</taxon>
        <taxon>Candidatus Magnetominusculus</taxon>
    </lineage>
</organism>
<keyword evidence="3" id="KW-1185">Reference proteome</keyword>
<comment type="caution">
    <text evidence="2">The sequence shown here is derived from an EMBL/GenBank/DDBJ whole genome shotgun (WGS) entry which is preliminary data.</text>
</comment>
<dbReference type="Pfam" id="PF26551">
    <property type="entry name" value="DUF8180"/>
    <property type="match status" value="1"/>
</dbReference>
<accession>A0ABR5SHA6</accession>
<feature type="domain" description="DUF8180" evidence="1">
    <location>
        <begin position="7"/>
        <end position="64"/>
    </location>
</feature>
<dbReference type="Proteomes" id="UP000060487">
    <property type="component" value="Unassembled WGS sequence"/>
</dbReference>
<dbReference type="InterPro" id="IPR058493">
    <property type="entry name" value="DUF8180"/>
</dbReference>
<protein>
    <recommendedName>
        <fullName evidence="1">DUF8180 domain-containing protein</fullName>
    </recommendedName>
</protein>
<dbReference type="EMBL" id="LNQR01000032">
    <property type="protein sequence ID" value="KWT91075.1"/>
    <property type="molecule type" value="Genomic_DNA"/>
</dbReference>
<evidence type="ECO:0000313" key="3">
    <source>
        <dbReference type="Proteomes" id="UP000060487"/>
    </source>
</evidence>
<proteinExistence type="predicted"/>
<sequence length="75" mass="8614">MDDYNRIKTMLQHWLEHNDEHAATYVKWAQQSAELAVDGLPELLNKISEETKKISGLFREAIGLMESGRDKGRKA</sequence>
<reference evidence="2 3" key="1">
    <citation type="submission" date="2015-11" db="EMBL/GenBank/DDBJ databases">
        <authorList>
            <person name="Lin W."/>
        </authorList>
    </citation>
    <scope>NUCLEOTIDE SEQUENCE [LARGE SCALE GENOMIC DNA]</scope>
    <source>
        <strain evidence="2 3">HCH-1</strain>
    </source>
</reference>
<dbReference type="RefSeq" id="WP_085051461.1">
    <property type="nucleotide sequence ID" value="NZ_LNQR01000032.1"/>
</dbReference>
<gene>
    <name evidence="2" type="ORF">ASN18_0899</name>
</gene>
<evidence type="ECO:0000313" key="2">
    <source>
        <dbReference type="EMBL" id="KWT91075.1"/>
    </source>
</evidence>